<keyword evidence="4" id="KW-1185">Reference proteome</keyword>
<proteinExistence type="predicted"/>
<keyword evidence="2" id="KW-0812">Transmembrane</keyword>
<name>A0AAD8AQT5_BIOPF</name>
<dbReference type="Proteomes" id="UP001233172">
    <property type="component" value="Unassembled WGS sequence"/>
</dbReference>
<organism evidence="3 4">
    <name type="scientific">Biomphalaria pfeifferi</name>
    <name type="common">Bloodfluke planorb</name>
    <name type="synonym">Freshwater snail</name>
    <dbReference type="NCBI Taxonomy" id="112525"/>
    <lineage>
        <taxon>Eukaryota</taxon>
        <taxon>Metazoa</taxon>
        <taxon>Spiralia</taxon>
        <taxon>Lophotrochozoa</taxon>
        <taxon>Mollusca</taxon>
        <taxon>Gastropoda</taxon>
        <taxon>Heterobranchia</taxon>
        <taxon>Euthyneura</taxon>
        <taxon>Panpulmonata</taxon>
        <taxon>Hygrophila</taxon>
        <taxon>Lymnaeoidea</taxon>
        <taxon>Planorbidae</taxon>
        <taxon>Biomphalaria</taxon>
    </lineage>
</organism>
<keyword evidence="2" id="KW-0472">Membrane</keyword>
<keyword evidence="1" id="KW-0175">Coiled coil</keyword>
<protein>
    <submittedName>
        <fullName evidence="3">Uncharacterized protein</fullName>
    </submittedName>
</protein>
<gene>
    <name evidence="3" type="ORF">Bpfe_029829</name>
</gene>
<evidence type="ECO:0000256" key="1">
    <source>
        <dbReference type="SAM" id="Coils"/>
    </source>
</evidence>
<comment type="caution">
    <text evidence="3">The sequence shown here is derived from an EMBL/GenBank/DDBJ whole genome shotgun (WGS) entry which is preliminary data.</text>
</comment>
<dbReference type="EMBL" id="JASAOG010000308">
    <property type="protein sequence ID" value="KAK0040736.1"/>
    <property type="molecule type" value="Genomic_DNA"/>
</dbReference>
<reference evidence="3" key="2">
    <citation type="submission" date="2023-04" db="EMBL/GenBank/DDBJ databases">
        <authorList>
            <person name="Bu L."/>
            <person name="Lu L."/>
            <person name="Laidemitt M.R."/>
            <person name="Zhang S.M."/>
            <person name="Mutuku M."/>
            <person name="Mkoji G."/>
            <person name="Steinauer M."/>
            <person name="Loker E.S."/>
        </authorList>
    </citation>
    <scope>NUCLEOTIDE SEQUENCE</scope>
    <source>
        <strain evidence="3">KasaAsao</strain>
        <tissue evidence="3">Whole Snail</tissue>
    </source>
</reference>
<evidence type="ECO:0000313" key="3">
    <source>
        <dbReference type="EMBL" id="KAK0040736.1"/>
    </source>
</evidence>
<feature type="coiled-coil region" evidence="1">
    <location>
        <begin position="34"/>
        <end position="61"/>
    </location>
</feature>
<dbReference type="AlphaFoldDB" id="A0AAD8AQT5"/>
<feature type="transmembrane region" description="Helical" evidence="2">
    <location>
        <begin position="106"/>
        <end position="124"/>
    </location>
</feature>
<accession>A0AAD8AQT5</accession>
<sequence>MSATRLDYLCKVDKELKEAERLENVNPVQYKHELRRLLSSVERYRKSMDRTDQELDGARKRAMYQAVMLKASALSVNIQNTLSDLQEKSDNSADIVNWFLNFARGHVYIVAAIIMFLIICLLILS</sequence>
<reference evidence="3" key="1">
    <citation type="journal article" date="2023" name="PLoS Negl. Trop. Dis.">
        <title>A genome sequence for Biomphalaria pfeifferi, the major vector snail for the human-infecting parasite Schistosoma mansoni.</title>
        <authorList>
            <person name="Bu L."/>
            <person name="Lu L."/>
            <person name="Laidemitt M.R."/>
            <person name="Zhang S.M."/>
            <person name="Mutuku M."/>
            <person name="Mkoji G."/>
            <person name="Steinauer M."/>
            <person name="Loker E.S."/>
        </authorList>
    </citation>
    <scope>NUCLEOTIDE SEQUENCE</scope>
    <source>
        <tissue evidence="3">Whole Snail</tissue>
    </source>
</reference>
<keyword evidence="2" id="KW-1133">Transmembrane helix</keyword>
<evidence type="ECO:0000256" key="2">
    <source>
        <dbReference type="SAM" id="Phobius"/>
    </source>
</evidence>
<evidence type="ECO:0000313" key="4">
    <source>
        <dbReference type="Proteomes" id="UP001233172"/>
    </source>
</evidence>